<keyword evidence="4" id="KW-0460">Magnesium</keyword>
<dbReference type="STRING" id="1286106.MPL1_08097"/>
<dbReference type="PATRIC" id="fig|1286106.3.peg.1624"/>
<dbReference type="Pfam" id="PF00293">
    <property type="entry name" value="NUDIX"/>
    <property type="match status" value="1"/>
</dbReference>
<dbReference type="GO" id="GO:0017110">
    <property type="term" value="F:nucleoside diphosphate phosphatase activity"/>
    <property type="evidence" value="ECO:0007669"/>
    <property type="project" value="InterPro"/>
</dbReference>
<evidence type="ECO:0000313" key="6">
    <source>
        <dbReference type="EMBL" id="EMR12812.1"/>
    </source>
</evidence>
<dbReference type="GO" id="GO:0004787">
    <property type="term" value="F:thiamine diphosphate phosphatase activity"/>
    <property type="evidence" value="ECO:0007669"/>
    <property type="project" value="InterPro"/>
</dbReference>
<comment type="cofactor">
    <cofactor evidence="4">
        <name>Mg(2+)</name>
        <dbReference type="ChEBI" id="CHEBI:18420"/>
    </cofactor>
</comment>
<evidence type="ECO:0000256" key="1">
    <source>
        <dbReference type="ARBA" id="ARBA00007608"/>
    </source>
</evidence>
<organism evidence="6 7">
    <name type="scientific">Methylophaga lonarensis MPL</name>
    <dbReference type="NCBI Taxonomy" id="1286106"/>
    <lineage>
        <taxon>Bacteria</taxon>
        <taxon>Pseudomonadati</taxon>
        <taxon>Pseudomonadota</taxon>
        <taxon>Gammaproteobacteria</taxon>
        <taxon>Thiotrichales</taxon>
        <taxon>Piscirickettsiaceae</taxon>
        <taxon>Methylophaga</taxon>
    </lineage>
</organism>
<dbReference type="PROSITE" id="PS51462">
    <property type="entry name" value="NUDIX"/>
    <property type="match status" value="1"/>
</dbReference>
<evidence type="ECO:0000256" key="2">
    <source>
        <dbReference type="ARBA" id="ARBA00011245"/>
    </source>
</evidence>
<dbReference type="PANTHER" id="PTHR43222">
    <property type="entry name" value="NUDIX HYDROLASE 23"/>
    <property type="match status" value="1"/>
</dbReference>
<dbReference type="GO" id="GO:0017111">
    <property type="term" value="F:ribonucleoside triphosphate phosphatase activity"/>
    <property type="evidence" value="ECO:0007669"/>
    <property type="project" value="InterPro"/>
</dbReference>
<reference evidence="6 7" key="1">
    <citation type="journal article" date="2013" name="Genome Announc.">
        <title>Draft Genome Sequence of Methylophaga lonarensis MPLT, a Haloalkaliphilic (Non-Methane-Utilizing) Methylotroph.</title>
        <authorList>
            <person name="Shetty S.A."/>
            <person name="Marathe N.P."/>
            <person name="Munot H."/>
            <person name="Antony C.P."/>
            <person name="Dhotre D.P."/>
            <person name="Murrell J.C."/>
            <person name="Shouche Y.S."/>
        </authorList>
    </citation>
    <scope>NUCLEOTIDE SEQUENCE [LARGE SCALE GENOMIC DNA]</scope>
    <source>
        <strain evidence="6 7">MPL</strain>
    </source>
</reference>
<dbReference type="SUPFAM" id="SSF55811">
    <property type="entry name" value="Nudix"/>
    <property type="match status" value="1"/>
</dbReference>
<evidence type="ECO:0000256" key="3">
    <source>
        <dbReference type="ARBA" id="ARBA00015552"/>
    </source>
</evidence>
<accession>M7P016</accession>
<evidence type="ECO:0000313" key="7">
    <source>
        <dbReference type="Proteomes" id="UP000012019"/>
    </source>
</evidence>
<dbReference type="eggNOG" id="COG1051">
    <property type="taxonomic scope" value="Bacteria"/>
</dbReference>
<comment type="subunit">
    <text evidence="2 4">Monomer.</text>
</comment>
<dbReference type="InterPro" id="IPR015797">
    <property type="entry name" value="NUDIX_hydrolase-like_dom_sf"/>
</dbReference>
<dbReference type="CDD" id="cd03675">
    <property type="entry name" value="NUDIX_Hydrolase"/>
    <property type="match status" value="1"/>
</dbReference>
<protein>
    <recommendedName>
        <fullName evidence="3 4">Phosphatase NudJ</fullName>
        <ecNumber evidence="4">3.6.1.-</ecNumber>
    </recommendedName>
</protein>
<sequence>MTLNQPAGHLEDNESLIEAAIRETLEETAWQVEIEALTGIYRWRHPASGDTYLRFCFKGKPIQQLDRSLDEDIHQAVWLSAEEIRQRSDQHRSPLVNQCIDDYLAGQHYSLDLLHN</sequence>
<dbReference type="AlphaFoldDB" id="M7P016"/>
<dbReference type="PANTHER" id="PTHR43222:SF11">
    <property type="entry name" value="PHOSPHATASE NUDJ"/>
    <property type="match status" value="1"/>
</dbReference>
<dbReference type="Gene3D" id="3.90.79.10">
    <property type="entry name" value="Nucleoside Triphosphate Pyrophosphohydrolase"/>
    <property type="match status" value="1"/>
</dbReference>
<dbReference type="EMBL" id="APHR01000040">
    <property type="protein sequence ID" value="EMR12812.1"/>
    <property type="molecule type" value="Genomic_DNA"/>
</dbReference>
<evidence type="ECO:0000259" key="5">
    <source>
        <dbReference type="PROSITE" id="PS51462"/>
    </source>
</evidence>
<comment type="caution">
    <text evidence="6">The sequence shown here is derived from an EMBL/GenBank/DDBJ whole genome shotgun (WGS) entry which is preliminary data.</text>
</comment>
<dbReference type="EC" id="3.6.1.-" evidence="4"/>
<feature type="domain" description="Nudix hydrolase" evidence="5">
    <location>
        <begin position="1"/>
        <end position="101"/>
    </location>
</feature>
<dbReference type="InterPro" id="IPR000086">
    <property type="entry name" value="NUDIX_hydrolase_dom"/>
</dbReference>
<keyword evidence="7" id="KW-1185">Reference proteome</keyword>
<comment type="similarity">
    <text evidence="1 4">Belongs to the Nudix hydrolase family. NudJ subfamily.</text>
</comment>
<keyword evidence="4 6" id="KW-0378">Hydrolase</keyword>
<name>M7P016_9GAMM</name>
<evidence type="ECO:0000256" key="4">
    <source>
        <dbReference type="RuleBase" id="RU364043"/>
    </source>
</evidence>
<gene>
    <name evidence="4" type="primary">nudJ</name>
    <name evidence="6" type="ORF">MPL1_08097</name>
</gene>
<dbReference type="InterPro" id="IPR033713">
    <property type="entry name" value="NudJ"/>
</dbReference>
<proteinExistence type="inferred from homology"/>
<dbReference type="Proteomes" id="UP000012019">
    <property type="component" value="Unassembled WGS sequence"/>
</dbReference>